<comment type="similarity">
    <text evidence="2">Belongs to the pterin-4-alpha-carbinolamine dehydratase family.</text>
</comment>
<dbReference type="PANTHER" id="PTHR42805:SF1">
    <property type="entry name" value="PTERIN-4-ALPHA-CARBINOLAMINE DEHYDRATASE-RELATED"/>
    <property type="match status" value="1"/>
</dbReference>
<name>A0ABQ5LSZ8_9RHOB</name>
<evidence type="ECO:0000256" key="3">
    <source>
        <dbReference type="ARBA" id="ARBA00013252"/>
    </source>
</evidence>
<dbReference type="InterPro" id="IPR036428">
    <property type="entry name" value="PCD_sf"/>
</dbReference>
<comment type="caution">
    <text evidence="5">The sequence shown here is derived from an EMBL/GenBank/DDBJ whole genome shotgun (WGS) entry which is preliminary data.</text>
</comment>
<keyword evidence="4" id="KW-0456">Lyase</keyword>
<dbReference type="CDD" id="cd00913">
    <property type="entry name" value="PCD_DCoH_subfamily_a"/>
    <property type="match status" value="1"/>
</dbReference>
<dbReference type="InterPro" id="IPR001533">
    <property type="entry name" value="Pterin_deHydtase"/>
</dbReference>
<comment type="catalytic activity">
    <reaction evidence="1">
        <text>(4aS,6R)-4a-hydroxy-L-erythro-5,6,7,8-tetrahydrobiopterin = (6R)-L-erythro-6,7-dihydrobiopterin + H2O</text>
        <dbReference type="Rhea" id="RHEA:11920"/>
        <dbReference type="ChEBI" id="CHEBI:15377"/>
        <dbReference type="ChEBI" id="CHEBI:15642"/>
        <dbReference type="ChEBI" id="CHEBI:43120"/>
        <dbReference type="EC" id="4.2.1.96"/>
    </reaction>
</comment>
<dbReference type="EMBL" id="BROH01000004">
    <property type="protein sequence ID" value="GKY87868.1"/>
    <property type="molecule type" value="Genomic_DNA"/>
</dbReference>
<keyword evidence="6" id="KW-1185">Reference proteome</keyword>
<dbReference type="SUPFAM" id="SSF55248">
    <property type="entry name" value="PCD-like"/>
    <property type="match status" value="1"/>
</dbReference>
<organism evidence="5 6">
    <name type="scientific">Sinisalibacter aestuarii</name>
    <dbReference type="NCBI Taxonomy" id="2949426"/>
    <lineage>
        <taxon>Bacteria</taxon>
        <taxon>Pseudomonadati</taxon>
        <taxon>Pseudomonadota</taxon>
        <taxon>Alphaproteobacteria</taxon>
        <taxon>Rhodobacterales</taxon>
        <taxon>Roseobacteraceae</taxon>
        <taxon>Sinisalibacter</taxon>
    </lineage>
</organism>
<dbReference type="Gene3D" id="3.30.1360.20">
    <property type="entry name" value="Transcriptional coactivator/pterin dehydratase"/>
    <property type="match status" value="1"/>
</dbReference>
<reference evidence="5" key="1">
    <citation type="journal article" date="2023" name="Int. J. Syst. Evol. Microbiol.">
        <title>Sinisalibacter aestuarii sp. nov., isolated from estuarine sediment of the Arakawa River.</title>
        <authorList>
            <person name="Arafat S.T."/>
            <person name="Hirano S."/>
            <person name="Sato A."/>
            <person name="Takeuchi K."/>
            <person name="Yasuda T."/>
            <person name="Terahara T."/>
            <person name="Hamada M."/>
            <person name="Kobayashi T."/>
        </authorList>
    </citation>
    <scope>NUCLEOTIDE SEQUENCE</scope>
    <source>
        <strain evidence="5">B-399</strain>
    </source>
</reference>
<dbReference type="PANTHER" id="PTHR42805">
    <property type="entry name" value="PTERIN-4-ALPHA-CARBINOLAMINE DEHYDRATASE-RELATED"/>
    <property type="match status" value="1"/>
</dbReference>
<evidence type="ECO:0000313" key="6">
    <source>
        <dbReference type="Proteomes" id="UP001144205"/>
    </source>
</evidence>
<sequence length="111" mass="11949">MSDDLTKRQCRDLPKGSPALGAGEIAALMPRLDPGWHAGGGKLTRRFEVKGYAPAHMLANATAFLAEREGHHPDISFGWGWCEVTFWTHTVGGLSENDFICAAKLDALVAG</sequence>
<dbReference type="InterPro" id="IPR050376">
    <property type="entry name" value="Pterin-4-alpha-carb_dehyd"/>
</dbReference>
<evidence type="ECO:0000256" key="2">
    <source>
        <dbReference type="ARBA" id="ARBA00006472"/>
    </source>
</evidence>
<evidence type="ECO:0000256" key="1">
    <source>
        <dbReference type="ARBA" id="ARBA00001554"/>
    </source>
</evidence>
<dbReference type="RefSeq" id="WP_281841853.1">
    <property type="nucleotide sequence ID" value="NZ_BROH01000004.1"/>
</dbReference>
<protein>
    <recommendedName>
        <fullName evidence="3">4a-hydroxytetrahydrobiopterin dehydratase</fullName>
        <ecNumber evidence="3">4.2.1.96</ecNumber>
    </recommendedName>
</protein>
<proteinExistence type="inferred from homology"/>
<dbReference type="EC" id="4.2.1.96" evidence="3"/>
<evidence type="ECO:0000256" key="4">
    <source>
        <dbReference type="ARBA" id="ARBA00023239"/>
    </source>
</evidence>
<gene>
    <name evidence="5" type="ORF">STA1M1_17370</name>
</gene>
<evidence type="ECO:0000313" key="5">
    <source>
        <dbReference type="EMBL" id="GKY87868.1"/>
    </source>
</evidence>
<dbReference type="Pfam" id="PF01329">
    <property type="entry name" value="Pterin_4a"/>
    <property type="match status" value="1"/>
</dbReference>
<dbReference type="Proteomes" id="UP001144205">
    <property type="component" value="Unassembled WGS sequence"/>
</dbReference>
<accession>A0ABQ5LSZ8</accession>